<comment type="caution">
    <text evidence="8">The sequence shown here is derived from an EMBL/GenBank/DDBJ whole genome shotgun (WGS) entry which is preliminary data.</text>
</comment>
<feature type="transmembrane region" description="Helical" evidence="6">
    <location>
        <begin position="299"/>
        <end position="322"/>
    </location>
</feature>
<evidence type="ECO:0000256" key="4">
    <source>
        <dbReference type="ARBA" id="ARBA00022989"/>
    </source>
</evidence>
<feature type="transmembrane region" description="Helical" evidence="6">
    <location>
        <begin position="334"/>
        <end position="359"/>
    </location>
</feature>
<feature type="transmembrane region" description="Helical" evidence="6">
    <location>
        <begin position="47"/>
        <end position="65"/>
    </location>
</feature>
<feature type="transmembrane region" description="Helical" evidence="6">
    <location>
        <begin position="139"/>
        <end position="159"/>
    </location>
</feature>
<dbReference type="PROSITE" id="PS50850">
    <property type="entry name" value="MFS"/>
    <property type="match status" value="1"/>
</dbReference>
<feature type="transmembrane region" description="Helical" evidence="6">
    <location>
        <begin position="12"/>
        <end position="35"/>
    </location>
</feature>
<evidence type="ECO:0000313" key="9">
    <source>
        <dbReference type="Proteomes" id="UP001558534"/>
    </source>
</evidence>
<feature type="transmembrane region" description="Helical" evidence="6">
    <location>
        <begin position="272"/>
        <end position="293"/>
    </location>
</feature>
<dbReference type="EMBL" id="JBFRHK010000005">
    <property type="protein sequence ID" value="MEX3745561.1"/>
    <property type="molecule type" value="Genomic_DNA"/>
</dbReference>
<feature type="domain" description="Major facilitator superfamily (MFS) profile" evidence="7">
    <location>
        <begin position="10"/>
        <end position="389"/>
    </location>
</feature>
<comment type="subcellular location">
    <subcellularLocation>
        <location evidence="1">Cell membrane</location>
        <topology evidence="1">Multi-pass membrane protein</topology>
    </subcellularLocation>
</comment>
<gene>
    <name evidence="8" type="ORF">AB1300_10485</name>
</gene>
<keyword evidence="9" id="KW-1185">Reference proteome</keyword>
<dbReference type="Gene3D" id="1.20.1250.20">
    <property type="entry name" value="MFS general substrate transporter like domains"/>
    <property type="match status" value="1"/>
</dbReference>
<evidence type="ECO:0000256" key="1">
    <source>
        <dbReference type="ARBA" id="ARBA00004651"/>
    </source>
</evidence>
<dbReference type="InterPro" id="IPR020846">
    <property type="entry name" value="MFS_dom"/>
</dbReference>
<keyword evidence="5 6" id="KW-0472">Membrane</keyword>
<sequence length="412" mass="45319">MDKPRLWTRDFISIAITNFLVFTTFFYLLVTLPIYALQELHGAESEVGLITAVFLIASILIRPFAGKWIEKAGKYIVFISSLIVLFAASILYFISQSIVSLLILRFFHGIGFGMATTATGTIVADLIPETRKGEGMGYYGLTLNLAMAIGPFLGLTVMQQAGTNVIFIINVLCALFALVAGLFVKLPKKAFMQERVIERKTSMKIGDYLKTSSIPISLVSAFFGFIYSGIISFVSIYAKEQNLVEVAGYFFVVYAVVLLISRPFTGKWFDLFGANIIIYPAILCFAVGTFLLSVSNTSLLFLASAALIGVGWGTVFPSFQTIAIQVAPPKKRALATATFLSIYDFGFGIGSFIFGIAAAKIDYGSLYFYCSFLILIGIGVYYLLHGRLSSRSIVKRGKKRLLKVFLAKRNDS</sequence>
<evidence type="ECO:0000256" key="6">
    <source>
        <dbReference type="SAM" id="Phobius"/>
    </source>
</evidence>
<dbReference type="Pfam" id="PF07690">
    <property type="entry name" value="MFS_1"/>
    <property type="match status" value="1"/>
</dbReference>
<evidence type="ECO:0000259" key="7">
    <source>
        <dbReference type="PROSITE" id="PS50850"/>
    </source>
</evidence>
<protein>
    <submittedName>
        <fullName evidence="8">MFS transporter</fullName>
    </submittedName>
</protein>
<feature type="transmembrane region" description="Helical" evidence="6">
    <location>
        <begin position="208"/>
        <end position="237"/>
    </location>
</feature>
<evidence type="ECO:0000256" key="3">
    <source>
        <dbReference type="ARBA" id="ARBA00022692"/>
    </source>
</evidence>
<feature type="transmembrane region" description="Helical" evidence="6">
    <location>
        <begin position="72"/>
        <end position="94"/>
    </location>
</feature>
<dbReference type="InterPro" id="IPR036259">
    <property type="entry name" value="MFS_trans_sf"/>
</dbReference>
<dbReference type="Proteomes" id="UP001558534">
    <property type="component" value="Unassembled WGS sequence"/>
</dbReference>
<accession>A0ABV3VXB8</accession>
<dbReference type="PANTHER" id="PTHR23531">
    <property type="entry name" value="QUINOLENE RESISTANCE PROTEIN NORA"/>
    <property type="match status" value="1"/>
</dbReference>
<feature type="transmembrane region" description="Helical" evidence="6">
    <location>
        <begin position="365"/>
        <end position="384"/>
    </location>
</feature>
<dbReference type="PANTHER" id="PTHR23531:SF2">
    <property type="entry name" value="PERMEASE"/>
    <property type="match status" value="1"/>
</dbReference>
<organism evidence="8 9">
    <name type="scientific">Lysinibacillus xylanilyticus</name>
    <dbReference type="NCBI Taxonomy" id="582475"/>
    <lineage>
        <taxon>Bacteria</taxon>
        <taxon>Bacillati</taxon>
        <taxon>Bacillota</taxon>
        <taxon>Bacilli</taxon>
        <taxon>Bacillales</taxon>
        <taxon>Bacillaceae</taxon>
        <taxon>Lysinibacillus</taxon>
    </lineage>
</organism>
<dbReference type="RefSeq" id="WP_368636435.1">
    <property type="nucleotide sequence ID" value="NZ_JBFRHK010000005.1"/>
</dbReference>
<keyword evidence="2" id="KW-0813">Transport</keyword>
<evidence type="ECO:0000256" key="5">
    <source>
        <dbReference type="ARBA" id="ARBA00023136"/>
    </source>
</evidence>
<dbReference type="InterPro" id="IPR052714">
    <property type="entry name" value="MFS_Exporter"/>
</dbReference>
<reference evidence="8 9" key="1">
    <citation type="submission" date="2024-07" db="EMBL/GenBank/DDBJ databases">
        <title>Characterization of a bacterium isolated from hydrolysated instant sea cucumber by whole-genome sequencing and metabolomics.</title>
        <authorList>
            <person name="Luo X."/>
            <person name="Zhang Z."/>
            <person name="Zheng Z."/>
            <person name="Zhang W."/>
            <person name="Ming T."/>
            <person name="Jiao L."/>
            <person name="Su X."/>
            <person name="Kong F."/>
            <person name="Xu J."/>
        </authorList>
    </citation>
    <scope>NUCLEOTIDE SEQUENCE [LARGE SCALE GENOMIC DNA]</scope>
    <source>
        <strain evidence="8 9">XL-2024</strain>
    </source>
</reference>
<proteinExistence type="predicted"/>
<feature type="transmembrane region" description="Helical" evidence="6">
    <location>
        <begin position="165"/>
        <end position="187"/>
    </location>
</feature>
<feature type="transmembrane region" description="Helical" evidence="6">
    <location>
        <begin position="243"/>
        <end position="260"/>
    </location>
</feature>
<dbReference type="CDD" id="cd17489">
    <property type="entry name" value="MFS_YfcJ_like"/>
    <property type="match status" value="1"/>
</dbReference>
<keyword evidence="4 6" id="KW-1133">Transmembrane helix</keyword>
<keyword evidence="3 6" id="KW-0812">Transmembrane</keyword>
<dbReference type="SUPFAM" id="SSF103473">
    <property type="entry name" value="MFS general substrate transporter"/>
    <property type="match status" value="1"/>
</dbReference>
<evidence type="ECO:0000313" key="8">
    <source>
        <dbReference type="EMBL" id="MEX3745561.1"/>
    </source>
</evidence>
<feature type="transmembrane region" description="Helical" evidence="6">
    <location>
        <begin position="106"/>
        <end position="127"/>
    </location>
</feature>
<name>A0ABV3VXB8_9BACI</name>
<evidence type="ECO:0000256" key="2">
    <source>
        <dbReference type="ARBA" id="ARBA00022448"/>
    </source>
</evidence>
<dbReference type="InterPro" id="IPR011701">
    <property type="entry name" value="MFS"/>
</dbReference>